<organism evidence="1 2">
    <name type="scientific">Saccharothrix carnea</name>
    <dbReference type="NCBI Taxonomy" id="1280637"/>
    <lineage>
        <taxon>Bacteria</taxon>
        <taxon>Bacillati</taxon>
        <taxon>Actinomycetota</taxon>
        <taxon>Actinomycetes</taxon>
        <taxon>Pseudonocardiales</taxon>
        <taxon>Pseudonocardiaceae</taxon>
        <taxon>Saccharothrix</taxon>
    </lineage>
</organism>
<evidence type="ECO:0000313" key="2">
    <source>
        <dbReference type="Proteomes" id="UP000241118"/>
    </source>
</evidence>
<reference evidence="1 2" key="1">
    <citation type="submission" date="2018-03" db="EMBL/GenBank/DDBJ databases">
        <title>Genomic Encyclopedia of Type Strains, Phase III (KMG-III): the genomes of soil and plant-associated and newly described type strains.</title>
        <authorList>
            <person name="Whitman W."/>
        </authorList>
    </citation>
    <scope>NUCLEOTIDE SEQUENCE [LARGE SCALE GENOMIC DNA]</scope>
    <source>
        <strain evidence="1 2">CGMCC 4.7097</strain>
    </source>
</reference>
<keyword evidence="2" id="KW-1185">Reference proteome</keyword>
<dbReference type="EMBL" id="PYAX01000003">
    <property type="protein sequence ID" value="PSL56911.1"/>
    <property type="molecule type" value="Genomic_DNA"/>
</dbReference>
<accession>A0A2P8IEL2</accession>
<sequence length="405" mass="43183">MAAQGTTTGYLLLVVLIALVALARRRRLLVAGTGPGAVMVHRSSLITMPSAHQHFAPYPADVPTPSFDGVMVPSARGANAIRRATVTARAAGSHLVVLASGQTRTRDVEVLLAGSGRAPDDFLVLNVADLRLFAELGLRTSAHPLAAQVGDLAEKRNVGLVVARLMGWRNVLFLDDDVWSIPRADLVRAAALLSGADRGGVGRRLVGWAVDGFRDLSAVGHARSHGTDHAVSFIGGGAMALACDPPPPFFPPLYNEDLVLGLELLRGDPGGVRLVGRVGQDDYDPFGDLSRAAGQEFGEVLVEGLARRSRTDVATRPEFWQPVLVERRTMLRGLADRMARRGVRGGADVARTALATHGEDWPKLLAGFVADWNHDLPVWRAFLLGLPTVDGFDRVAAVLGQRSVA</sequence>
<comment type="caution">
    <text evidence="1">The sequence shown here is derived from an EMBL/GenBank/DDBJ whole genome shotgun (WGS) entry which is preliminary data.</text>
</comment>
<name>A0A2P8IEL2_SACCR</name>
<protein>
    <recommendedName>
        <fullName evidence="3">Glycosyl transferase family 2</fullName>
    </recommendedName>
</protein>
<gene>
    <name evidence="1" type="ORF">B0I31_103671</name>
</gene>
<dbReference type="AlphaFoldDB" id="A0A2P8IEL2"/>
<evidence type="ECO:0008006" key="3">
    <source>
        <dbReference type="Google" id="ProtNLM"/>
    </source>
</evidence>
<dbReference type="Proteomes" id="UP000241118">
    <property type="component" value="Unassembled WGS sequence"/>
</dbReference>
<proteinExistence type="predicted"/>
<evidence type="ECO:0000313" key="1">
    <source>
        <dbReference type="EMBL" id="PSL56911.1"/>
    </source>
</evidence>